<evidence type="ECO:0008006" key="4">
    <source>
        <dbReference type="Google" id="ProtNLM"/>
    </source>
</evidence>
<dbReference type="EMBL" id="JACHXZ010000001">
    <property type="protein sequence ID" value="MBB3166950.1"/>
    <property type="molecule type" value="Genomic_DNA"/>
</dbReference>
<name>A0A839UK12_9GAMM</name>
<reference evidence="2 3" key="1">
    <citation type="submission" date="2020-08" db="EMBL/GenBank/DDBJ databases">
        <title>Genomic Encyclopedia of Type Strains, Phase III (KMG-III): the genomes of soil and plant-associated and newly described type strains.</title>
        <authorList>
            <person name="Whitman W."/>
        </authorList>
    </citation>
    <scope>NUCLEOTIDE SEQUENCE [LARGE SCALE GENOMIC DNA]</scope>
    <source>
        <strain evidence="2 3">CECT 8571</strain>
    </source>
</reference>
<proteinExistence type="predicted"/>
<dbReference type="PROSITE" id="PS51257">
    <property type="entry name" value="PROKAR_LIPOPROTEIN"/>
    <property type="match status" value="1"/>
</dbReference>
<sequence>MKNIVSILALAMPAISLACSCGDIDDETNFRDASKIFIGRISEGRNHNEPYSLDVIKVYKGSVSDREFVFLGNGNGDCGLGHDKQSDYLIYLQDDNRANICTGSVRASSVLRVRSEGVVKINHFEESYLIELNEKEKNSNK</sequence>
<dbReference type="Proteomes" id="UP000559987">
    <property type="component" value="Unassembled WGS sequence"/>
</dbReference>
<evidence type="ECO:0000256" key="1">
    <source>
        <dbReference type="SAM" id="SignalP"/>
    </source>
</evidence>
<evidence type="ECO:0000313" key="2">
    <source>
        <dbReference type="EMBL" id="MBB3166950.1"/>
    </source>
</evidence>
<dbReference type="Gene3D" id="2.40.50.120">
    <property type="match status" value="1"/>
</dbReference>
<dbReference type="AlphaFoldDB" id="A0A839UK12"/>
<accession>A0A839UK12</accession>
<comment type="caution">
    <text evidence="2">The sequence shown here is derived from an EMBL/GenBank/DDBJ whole genome shotgun (WGS) entry which is preliminary data.</text>
</comment>
<evidence type="ECO:0000313" key="3">
    <source>
        <dbReference type="Proteomes" id="UP000559987"/>
    </source>
</evidence>
<feature type="chain" id="PRO_5032515273" description="Lipoprotein" evidence="1">
    <location>
        <begin position="19"/>
        <end position="141"/>
    </location>
</feature>
<organism evidence="2 3">
    <name type="scientific">Simiduia aestuariiviva</name>
    <dbReference type="NCBI Taxonomy" id="1510459"/>
    <lineage>
        <taxon>Bacteria</taxon>
        <taxon>Pseudomonadati</taxon>
        <taxon>Pseudomonadota</taxon>
        <taxon>Gammaproteobacteria</taxon>
        <taxon>Cellvibrionales</taxon>
        <taxon>Cellvibrionaceae</taxon>
        <taxon>Simiduia</taxon>
    </lineage>
</organism>
<feature type="signal peptide" evidence="1">
    <location>
        <begin position="1"/>
        <end position="18"/>
    </location>
</feature>
<protein>
    <recommendedName>
        <fullName evidence="4">Lipoprotein</fullName>
    </recommendedName>
</protein>
<keyword evidence="3" id="KW-1185">Reference proteome</keyword>
<keyword evidence="1" id="KW-0732">Signal</keyword>
<dbReference type="SUPFAM" id="SSF50242">
    <property type="entry name" value="TIMP-like"/>
    <property type="match status" value="1"/>
</dbReference>
<gene>
    <name evidence="2" type="ORF">FHS30_000126</name>
</gene>
<dbReference type="RefSeq" id="WP_183907290.1">
    <property type="nucleotide sequence ID" value="NZ_JACHXZ010000001.1"/>
</dbReference>
<dbReference type="InterPro" id="IPR008993">
    <property type="entry name" value="TIMP-like_OB-fold"/>
</dbReference>